<name>A0A699QS27_TANCI</name>
<evidence type="ECO:0000313" key="2">
    <source>
        <dbReference type="EMBL" id="GFC69393.1"/>
    </source>
</evidence>
<reference evidence="2" key="1">
    <citation type="journal article" date="2019" name="Sci. Rep.">
        <title>Draft genome of Tanacetum cinerariifolium, the natural source of mosquito coil.</title>
        <authorList>
            <person name="Yamashiro T."/>
            <person name="Shiraishi A."/>
            <person name="Satake H."/>
            <person name="Nakayama K."/>
        </authorList>
    </citation>
    <scope>NUCLEOTIDE SEQUENCE</scope>
</reference>
<protein>
    <recommendedName>
        <fullName evidence="3">RHS repeat protein</fullName>
    </recommendedName>
</protein>
<dbReference type="AlphaFoldDB" id="A0A699QS27"/>
<sequence length="302" mass="32914">AAKTVERFTYGDASNESAAHNQCGQLLRRDDPAGSTAFLAFGLTRACLLQQRRFLLELDPPDWPDALSERDAWLEVDGHVSSNVVGPLGEVIESSDAKGHRQLKHVSVKRANAESTQTLVSDIHYNALGAVEQETAGNGVTSTALYDEGNGRLLRLLAQSAGRTFQDLNYTYDPVGNVVSIEDAAQSTEHFSQQRTDPVNRYRYDSLYQLIEATGREVAAFSHGPHLPSFQTLSLDSGCLVNYTQRFDYDPGGNLIARHHSGTDTWRMATSTTSNRSVPQRADGSLPGDEQIAAGFDGNGNL</sequence>
<feature type="compositionally biased region" description="Polar residues" evidence="1">
    <location>
        <begin position="268"/>
        <end position="278"/>
    </location>
</feature>
<evidence type="ECO:0008006" key="3">
    <source>
        <dbReference type="Google" id="ProtNLM"/>
    </source>
</evidence>
<gene>
    <name evidence="2" type="ORF">Tci_841363</name>
</gene>
<dbReference type="Gene3D" id="2.180.10.10">
    <property type="entry name" value="RHS repeat-associated core"/>
    <property type="match status" value="1"/>
</dbReference>
<proteinExistence type="predicted"/>
<evidence type="ECO:0000256" key="1">
    <source>
        <dbReference type="SAM" id="MobiDB-lite"/>
    </source>
</evidence>
<feature type="region of interest" description="Disordered" evidence="1">
    <location>
        <begin position="267"/>
        <end position="302"/>
    </location>
</feature>
<feature type="non-terminal residue" evidence="2">
    <location>
        <position position="1"/>
    </location>
</feature>
<comment type="caution">
    <text evidence="2">The sequence shown here is derived from an EMBL/GenBank/DDBJ whole genome shotgun (WGS) entry which is preliminary data.</text>
</comment>
<accession>A0A699QS27</accession>
<dbReference type="EMBL" id="BKCJ011024387">
    <property type="protein sequence ID" value="GFC69393.1"/>
    <property type="molecule type" value="Genomic_DNA"/>
</dbReference>
<organism evidence="2">
    <name type="scientific">Tanacetum cinerariifolium</name>
    <name type="common">Dalmatian daisy</name>
    <name type="synonym">Chrysanthemum cinerariifolium</name>
    <dbReference type="NCBI Taxonomy" id="118510"/>
    <lineage>
        <taxon>Eukaryota</taxon>
        <taxon>Viridiplantae</taxon>
        <taxon>Streptophyta</taxon>
        <taxon>Embryophyta</taxon>
        <taxon>Tracheophyta</taxon>
        <taxon>Spermatophyta</taxon>
        <taxon>Magnoliopsida</taxon>
        <taxon>eudicotyledons</taxon>
        <taxon>Gunneridae</taxon>
        <taxon>Pentapetalae</taxon>
        <taxon>asterids</taxon>
        <taxon>campanulids</taxon>
        <taxon>Asterales</taxon>
        <taxon>Asteraceae</taxon>
        <taxon>Asteroideae</taxon>
        <taxon>Anthemideae</taxon>
        <taxon>Anthemidinae</taxon>
        <taxon>Tanacetum</taxon>
    </lineage>
</organism>
<feature type="non-terminal residue" evidence="2">
    <location>
        <position position="302"/>
    </location>
</feature>